<dbReference type="AlphaFoldDB" id="A0A3D9ISE9"/>
<dbReference type="InterPro" id="IPR029017">
    <property type="entry name" value="Enolase-like_N"/>
</dbReference>
<organism evidence="5 6">
    <name type="scientific">Cohnella phaseoli</name>
    <dbReference type="NCBI Taxonomy" id="456490"/>
    <lineage>
        <taxon>Bacteria</taxon>
        <taxon>Bacillati</taxon>
        <taxon>Bacillota</taxon>
        <taxon>Bacilli</taxon>
        <taxon>Bacillales</taxon>
        <taxon>Paenibacillaceae</taxon>
        <taxon>Cohnella</taxon>
    </lineage>
</organism>
<dbReference type="SUPFAM" id="SSF54826">
    <property type="entry name" value="Enolase N-terminal domain-like"/>
    <property type="match status" value="1"/>
</dbReference>
<dbReference type="Gene3D" id="3.20.20.120">
    <property type="entry name" value="Enolase-like C-terminal domain"/>
    <property type="match status" value="1"/>
</dbReference>
<keyword evidence="3" id="KW-0460">Magnesium</keyword>
<comment type="caution">
    <text evidence="5">The sequence shown here is derived from an EMBL/GenBank/DDBJ whole genome shotgun (WGS) entry which is preliminary data.</text>
</comment>
<dbReference type="CDD" id="cd03316">
    <property type="entry name" value="MR_like"/>
    <property type="match status" value="1"/>
</dbReference>
<sequence length="373" mass="41390">MKITEVEAIHLRLPDLDAEQCDGTQDTLIIRIHTDEGIVGVGEVDSSPLVAKAVVDARASHSIATGLRSLLIGENPIEIERLWDKMYRGTIYFGRTGPALHAISGVDIALWDIFGKVMNRPVCEMMGGIFNRKLKAYASALMPETLEEAARMAEQYAKQGYKAMKFGWGPIGRDPKFDEAQVKAIREAIGDDIDIMIDAGLAWDLKGALRMADVYEKYGVYWLEEPVHSNDIAGYRELADRTRISIAGGEQESGRMAFQRLLDEGHLDIIQPDLARVGGLTEGKRIAYLAYDRHKKVVPHAFKTGILVAASTHFAAAIPNGFMIEYTVSNSPLARDLVSREVEFKDGYVTVPVDRPGLGVEIDEEVLNRYRVE</sequence>
<dbReference type="InterPro" id="IPR036849">
    <property type="entry name" value="Enolase-like_C_sf"/>
</dbReference>
<dbReference type="Gene3D" id="3.30.390.10">
    <property type="entry name" value="Enolase-like, N-terminal domain"/>
    <property type="match status" value="1"/>
</dbReference>
<proteinExistence type="predicted"/>
<gene>
    <name evidence="5" type="ORF">DFP98_123121</name>
</gene>
<comment type="cofactor">
    <cofactor evidence="1">
        <name>Mg(2+)</name>
        <dbReference type="ChEBI" id="CHEBI:18420"/>
    </cofactor>
</comment>
<dbReference type="SUPFAM" id="SSF51604">
    <property type="entry name" value="Enolase C-terminal domain-like"/>
    <property type="match status" value="1"/>
</dbReference>
<feature type="domain" description="Mandelate racemase/muconate lactonizing enzyme C-terminal" evidence="4">
    <location>
        <begin position="143"/>
        <end position="245"/>
    </location>
</feature>
<dbReference type="SFLD" id="SFLDS00001">
    <property type="entry name" value="Enolase"/>
    <property type="match status" value="1"/>
</dbReference>
<dbReference type="PANTHER" id="PTHR13794:SF58">
    <property type="entry name" value="MITOCHONDRIAL ENOLASE SUPERFAMILY MEMBER 1"/>
    <property type="match status" value="1"/>
</dbReference>
<dbReference type="GO" id="GO:0016836">
    <property type="term" value="F:hydro-lyase activity"/>
    <property type="evidence" value="ECO:0007669"/>
    <property type="project" value="TreeGrafter"/>
</dbReference>
<dbReference type="Proteomes" id="UP000256977">
    <property type="component" value="Unassembled WGS sequence"/>
</dbReference>
<dbReference type="Pfam" id="PF13378">
    <property type="entry name" value="MR_MLE_C"/>
    <property type="match status" value="1"/>
</dbReference>
<dbReference type="SFLD" id="SFLDG00179">
    <property type="entry name" value="mandelate_racemase"/>
    <property type="match status" value="1"/>
</dbReference>
<name>A0A3D9ISE9_9BACL</name>
<dbReference type="OrthoDB" id="9775391at2"/>
<dbReference type="InterPro" id="IPR013341">
    <property type="entry name" value="Mandelate_racemase_N_dom"/>
</dbReference>
<keyword evidence="6" id="KW-1185">Reference proteome</keyword>
<dbReference type="GO" id="GO:0016052">
    <property type="term" value="P:carbohydrate catabolic process"/>
    <property type="evidence" value="ECO:0007669"/>
    <property type="project" value="TreeGrafter"/>
</dbReference>
<dbReference type="Pfam" id="PF02746">
    <property type="entry name" value="MR_MLE_N"/>
    <property type="match status" value="1"/>
</dbReference>
<evidence type="ECO:0000259" key="4">
    <source>
        <dbReference type="SMART" id="SM00922"/>
    </source>
</evidence>
<protein>
    <submittedName>
        <fullName evidence="5">L-alanine-DL-glutamate epimerase-like enolase superfamily enzyme</fullName>
    </submittedName>
</protein>
<dbReference type="SMART" id="SM00922">
    <property type="entry name" value="MR_MLE"/>
    <property type="match status" value="1"/>
</dbReference>
<evidence type="ECO:0000256" key="1">
    <source>
        <dbReference type="ARBA" id="ARBA00001946"/>
    </source>
</evidence>
<dbReference type="InterPro" id="IPR046945">
    <property type="entry name" value="RHMD-like"/>
</dbReference>
<dbReference type="EMBL" id="QRDZ01000023">
    <property type="protein sequence ID" value="RED64449.1"/>
    <property type="molecule type" value="Genomic_DNA"/>
</dbReference>
<evidence type="ECO:0000313" key="5">
    <source>
        <dbReference type="EMBL" id="RED64449.1"/>
    </source>
</evidence>
<dbReference type="InterPro" id="IPR013342">
    <property type="entry name" value="Mandelate_racemase_C"/>
</dbReference>
<dbReference type="PANTHER" id="PTHR13794">
    <property type="entry name" value="ENOLASE SUPERFAMILY, MANDELATE RACEMASE"/>
    <property type="match status" value="1"/>
</dbReference>
<evidence type="ECO:0000313" key="6">
    <source>
        <dbReference type="Proteomes" id="UP000256977"/>
    </source>
</evidence>
<reference evidence="5 6" key="1">
    <citation type="submission" date="2018-07" db="EMBL/GenBank/DDBJ databases">
        <title>Genomic Encyclopedia of Type Strains, Phase III (KMG-III): the genomes of soil and plant-associated and newly described type strains.</title>
        <authorList>
            <person name="Whitman W."/>
        </authorList>
    </citation>
    <scope>NUCLEOTIDE SEQUENCE [LARGE SCALE GENOMIC DNA]</scope>
    <source>
        <strain evidence="5 6">CECT 7287</strain>
    </source>
</reference>
<keyword evidence="2" id="KW-0479">Metal-binding</keyword>
<dbReference type="GO" id="GO:0000287">
    <property type="term" value="F:magnesium ion binding"/>
    <property type="evidence" value="ECO:0007669"/>
    <property type="project" value="TreeGrafter"/>
</dbReference>
<dbReference type="RefSeq" id="WP_116063430.1">
    <property type="nucleotide sequence ID" value="NZ_QRDZ01000023.1"/>
</dbReference>
<accession>A0A3D9ISE9</accession>
<dbReference type="InterPro" id="IPR029065">
    <property type="entry name" value="Enolase_C-like"/>
</dbReference>
<evidence type="ECO:0000256" key="3">
    <source>
        <dbReference type="ARBA" id="ARBA00022842"/>
    </source>
</evidence>
<evidence type="ECO:0000256" key="2">
    <source>
        <dbReference type="ARBA" id="ARBA00022723"/>
    </source>
</evidence>